<evidence type="ECO:0000313" key="11">
    <source>
        <dbReference type="Proteomes" id="UP000535511"/>
    </source>
</evidence>
<reference evidence="10 11" key="1">
    <citation type="submission" date="2020-07" db="EMBL/GenBank/DDBJ databases">
        <title>Sequencing the genomes of 1000 actinobacteria strains.</title>
        <authorList>
            <person name="Klenk H.-P."/>
        </authorList>
    </citation>
    <scope>NUCLEOTIDE SEQUENCE [LARGE SCALE GENOMIC DNA]</scope>
    <source>
        <strain evidence="10 11">DSM 21350</strain>
    </source>
</reference>
<proteinExistence type="inferred from homology"/>
<dbReference type="Gene3D" id="1.10.3720.10">
    <property type="entry name" value="MetI-like"/>
    <property type="match status" value="1"/>
</dbReference>
<dbReference type="EMBL" id="JACCBG010000001">
    <property type="protein sequence ID" value="NYD40122.1"/>
    <property type="molecule type" value="Genomic_DNA"/>
</dbReference>
<evidence type="ECO:0000256" key="8">
    <source>
        <dbReference type="RuleBase" id="RU363032"/>
    </source>
</evidence>
<dbReference type="PANTHER" id="PTHR30614:SF0">
    <property type="entry name" value="L-CYSTINE TRANSPORT SYSTEM PERMEASE PROTEIN TCYL"/>
    <property type="match status" value="1"/>
</dbReference>
<dbReference type="PANTHER" id="PTHR30614">
    <property type="entry name" value="MEMBRANE COMPONENT OF AMINO ACID ABC TRANSPORTER"/>
    <property type="match status" value="1"/>
</dbReference>
<comment type="subcellular location">
    <subcellularLocation>
        <location evidence="1 8">Cell membrane</location>
        <topology evidence="1 8">Multi-pass membrane protein</topology>
    </subcellularLocation>
</comment>
<keyword evidence="11" id="KW-1185">Reference proteome</keyword>
<evidence type="ECO:0000256" key="2">
    <source>
        <dbReference type="ARBA" id="ARBA00022448"/>
    </source>
</evidence>
<dbReference type="InterPro" id="IPR035906">
    <property type="entry name" value="MetI-like_sf"/>
</dbReference>
<dbReference type="GO" id="GO:0022857">
    <property type="term" value="F:transmembrane transporter activity"/>
    <property type="evidence" value="ECO:0007669"/>
    <property type="project" value="InterPro"/>
</dbReference>
<comment type="similarity">
    <text evidence="8">Belongs to the binding-protein-dependent transport system permease family.</text>
</comment>
<dbReference type="AlphaFoldDB" id="A0A7Y9E337"/>
<keyword evidence="7 8" id="KW-0472">Membrane</keyword>
<evidence type="ECO:0000256" key="3">
    <source>
        <dbReference type="ARBA" id="ARBA00022475"/>
    </source>
</evidence>
<dbReference type="CDD" id="cd06261">
    <property type="entry name" value="TM_PBP2"/>
    <property type="match status" value="1"/>
</dbReference>
<feature type="transmembrane region" description="Helical" evidence="8">
    <location>
        <begin position="114"/>
        <end position="132"/>
    </location>
</feature>
<comment type="caution">
    <text evidence="10">The sequence shown here is derived from an EMBL/GenBank/DDBJ whole genome shotgun (WGS) entry which is preliminary data.</text>
</comment>
<evidence type="ECO:0000259" key="9">
    <source>
        <dbReference type="PROSITE" id="PS50928"/>
    </source>
</evidence>
<feature type="transmembrane region" description="Helical" evidence="8">
    <location>
        <begin position="144"/>
        <end position="163"/>
    </location>
</feature>
<protein>
    <submittedName>
        <fullName evidence="10">Polar amino acid transport system permease protein</fullName>
    </submittedName>
</protein>
<sequence length="278" mass="30684">MPSLRELERRADRRRLRLRRLAISSAAVVVVFVGLALLVVSSPGWPVVHQTFFSGYHARHSLAGIWSAFWLNVKMFLIAEPLILVLALAIAIARGARSPWLVPLRLVAVAYTDVVRGIPTILLVLLFGFGMPSLQLQGVPNSPFFWATAALVVSYSAYVAEVFRAGIESIHPSQVASAAALGLGRGQTMRFVVVPQAVRRVVPPLLNDFISLQKDTALAATIGVFEAVFYAQDYGNYNFNFTPYVVVAAFFIALTIPLARFTDWLGRRYLERERAGVL</sequence>
<keyword evidence="4 8" id="KW-0812">Transmembrane</keyword>
<dbReference type="GO" id="GO:0006865">
    <property type="term" value="P:amino acid transport"/>
    <property type="evidence" value="ECO:0007669"/>
    <property type="project" value="UniProtKB-KW"/>
</dbReference>
<dbReference type="SUPFAM" id="SSF161098">
    <property type="entry name" value="MetI-like"/>
    <property type="match status" value="1"/>
</dbReference>
<organism evidence="10 11">
    <name type="scientific">Nocardioides panaciterrulae</name>
    <dbReference type="NCBI Taxonomy" id="661492"/>
    <lineage>
        <taxon>Bacteria</taxon>
        <taxon>Bacillati</taxon>
        <taxon>Actinomycetota</taxon>
        <taxon>Actinomycetes</taxon>
        <taxon>Propionibacteriales</taxon>
        <taxon>Nocardioidaceae</taxon>
        <taxon>Nocardioides</taxon>
    </lineage>
</organism>
<name>A0A7Y9E337_9ACTN</name>
<dbReference type="InterPro" id="IPR000515">
    <property type="entry name" value="MetI-like"/>
</dbReference>
<keyword evidence="2 8" id="KW-0813">Transport</keyword>
<evidence type="ECO:0000256" key="5">
    <source>
        <dbReference type="ARBA" id="ARBA00022970"/>
    </source>
</evidence>
<feature type="transmembrane region" description="Helical" evidence="8">
    <location>
        <begin position="244"/>
        <end position="262"/>
    </location>
</feature>
<feature type="transmembrane region" description="Helical" evidence="8">
    <location>
        <begin position="21"/>
        <end position="45"/>
    </location>
</feature>
<dbReference type="InterPro" id="IPR043429">
    <property type="entry name" value="ArtM/GltK/GlnP/TcyL/YhdX-like"/>
</dbReference>
<evidence type="ECO:0000256" key="6">
    <source>
        <dbReference type="ARBA" id="ARBA00022989"/>
    </source>
</evidence>
<evidence type="ECO:0000256" key="4">
    <source>
        <dbReference type="ARBA" id="ARBA00022692"/>
    </source>
</evidence>
<keyword evidence="3" id="KW-1003">Cell membrane</keyword>
<dbReference type="GO" id="GO:0043190">
    <property type="term" value="C:ATP-binding cassette (ABC) transporter complex"/>
    <property type="evidence" value="ECO:0007669"/>
    <property type="project" value="InterPro"/>
</dbReference>
<dbReference type="Pfam" id="PF00528">
    <property type="entry name" value="BPD_transp_1"/>
    <property type="match status" value="1"/>
</dbReference>
<gene>
    <name evidence="10" type="ORF">BJZ21_000205</name>
</gene>
<evidence type="ECO:0000256" key="1">
    <source>
        <dbReference type="ARBA" id="ARBA00004651"/>
    </source>
</evidence>
<feature type="domain" description="ABC transmembrane type-1" evidence="9">
    <location>
        <begin position="69"/>
        <end position="262"/>
    </location>
</feature>
<dbReference type="Proteomes" id="UP000535511">
    <property type="component" value="Unassembled WGS sequence"/>
</dbReference>
<dbReference type="InterPro" id="IPR010065">
    <property type="entry name" value="AA_ABC_transptr_permease_3TM"/>
</dbReference>
<evidence type="ECO:0000256" key="7">
    <source>
        <dbReference type="ARBA" id="ARBA00023136"/>
    </source>
</evidence>
<keyword evidence="5" id="KW-0029">Amino-acid transport</keyword>
<keyword evidence="6 8" id="KW-1133">Transmembrane helix</keyword>
<dbReference type="PROSITE" id="PS50928">
    <property type="entry name" value="ABC_TM1"/>
    <property type="match status" value="1"/>
</dbReference>
<accession>A0A7Y9E337</accession>
<feature type="transmembrane region" description="Helical" evidence="8">
    <location>
        <begin position="65"/>
        <end position="93"/>
    </location>
</feature>
<dbReference type="RefSeq" id="WP_343051889.1">
    <property type="nucleotide sequence ID" value="NZ_JACCBG010000001.1"/>
</dbReference>
<evidence type="ECO:0000313" key="10">
    <source>
        <dbReference type="EMBL" id="NYD40122.1"/>
    </source>
</evidence>
<dbReference type="NCBIfam" id="TIGR01726">
    <property type="entry name" value="HEQRo_perm_3TM"/>
    <property type="match status" value="1"/>
</dbReference>